<evidence type="ECO:0000313" key="1">
    <source>
        <dbReference type="EMBL" id="WCO03496.1"/>
    </source>
</evidence>
<dbReference type="PROSITE" id="PS51257">
    <property type="entry name" value="PROKAR_LIPOPROTEIN"/>
    <property type="match status" value="1"/>
</dbReference>
<evidence type="ECO:0008006" key="3">
    <source>
        <dbReference type="Google" id="ProtNLM"/>
    </source>
</evidence>
<reference evidence="1 2" key="1">
    <citation type="submission" date="2023-01" db="EMBL/GenBank/DDBJ databases">
        <title>Psychroserpens ponticola sp. nov., isolated from seawater.</title>
        <authorList>
            <person name="Kristyanto S."/>
            <person name="Jung J."/>
            <person name="Kim J.M."/>
            <person name="Jeon C.O."/>
        </authorList>
    </citation>
    <scope>NUCLEOTIDE SEQUENCE [LARGE SCALE GENOMIC DNA]</scope>
    <source>
        <strain evidence="1 2">MSW6</strain>
    </source>
</reference>
<keyword evidence="2" id="KW-1185">Reference proteome</keyword>
<name>A0ABY7S514_9FLAO</name>
<proteinExistence type="predicted"/>
<accession>A0ABY7S514</accession>
<protein>
    <recommendedName>
        <fullName evidence="3">Lipoprotein</fullName>
    </recommendedName>
</protein>
<gene>
    <name evidence="1" type="ORF">MUN68_008300</name>
</gene>
<organism evidence="1 2">
    <name type="scientific">Psychroserpens ponticola</name>
    <dbReference type="NCBI Taxonomy" id="2932268"/>
    <lineage>
        <taxon>Bacteria</taxon>
        <taxon>Pseudomonadati</taxon>
        <taxon>Bacteroidota</taxon>
        <taxon>Flavobacteriia</taxon>
        <taxon>Flavobacteriales</taxon>
        <taxon>Flavobacteriaceae</taxon>
        <taxon>Psychroserpens</taxon>
    </lineage>
</organism>
<dbReference type="RefSeq" id="WP_249997386.1">
    <property type="nucleotide sequence ID" value="NZ_CP116221.1"/>
</dbReference>
<sequence>MNKLNLLLLFLFFLGVSCQQKKQTIQEFGKSVYQTYKTDLNDQKNLYLTKSELRKLLKEFRSDNSGNDQLNEFIDFTIEKQEEHINLAEYDLEITFSEFQWNNSKIDSITYDIVFPKPGKDSIINWPKSKTQIITDLKEKFLLDIFVFGNDNERKIRMDLNGVVFIDEELKLFKKRPSIKYVNE</sequence>
<dbReference type="EMBL" id="CP116221">
    <property type="protein sequence ID" value="WCO03496.1"/>
    <property type="molecule type" value="Genomic_DNA"/>
</dbReference>
<evidence type="ECO:0000313" key="2">
    <source>
        <dbReference type="Proteomes" id="UP001202717"/>
    </source>
</evidence>
<dbReference type="Proteomes" id="UP001202717">
    <property type="component" value="Chromosome"/>
</dbReference>